<dbReference type="EMBL" id="CAICTM010001140">
    <property type="protein sequence ID" value="CAB9520878.1"/>
    <property type="molecule type" value="Genomic_DNA"/>
</dbReference>
<sequence length="144" mass="16333">MVLADPDAVLTNEQRMEEVFKKSEVHNMGLAEREFRSFSANPELFPAYNLFVGEFDNPIAEADASIAAAQAAIQVCQEQKKIRVMIEEIDAVKKNIEKVLEGYAKSVEHIGGIYKQQASHDAVCQKMWEERDESVFDLSPQKRK</sequence>
<keyword evidence="2" id="KW-1185">Reference proteome</keyword>
<evidence type="ECO:0000313" key="1">
    <source>
        <dbReference type="EMBL" id="CAB9520878.1"/>
    </source>
</evidence>
<name>A0A9N8EHI7_9STRA</name>
<accession>A0A9N8EHI7</accession>
<protein>
    <submittedName>
        <fullName evidence="1">Uncharacterized protein</fullName>
    </submittedName>
</protein>
<organism evidence="1 2">
    <name type="scientific">Seminavis robusta</name>
    <dbReference type="NCBI Taxonomy" id="568900"/>
    <lineage>
        <taxon>Eukaryota</taxon>
        <taxon>Sar</taxon>
        <taxon>Stramenopiles</taxon>
        <taxon>Ochrophyta</taxon>
        <taxon>Bacillariophyta</taxon>
        <taxon>Bacillariophyceae</taxon>
        <taxon>Bacillariophycidae</taxon>
        <taxon>Naviculales</taxon>
        <taxon>Naviculaceae</taxon>
        <taxon>Seminavis</taxon>
    </lineage>
</organism>
<proteinExistence type="predicted"/>
<reference evidence="1" key="1">
    <citation type="submission" date="2020-06" db="EMBL/GenBank/DDBJ databases">
        <authorList>
            <consortium name="Plant Systems Biology data submission"/>
        </authorList>
    </citation>
    <scope>NUCLEOTIDE SEQUENCE</scope>
    <source>
        <strain evidence="1">D6</strain>
    </source>
</reference>
<dbReference type="AlphaFoldDB" id="A0A9N8EHI7"/>
<comment type="caution">
    <text evidence="1">The sequence shown here is derived from an EMBL/GenBank/DDBJ whole genome shotgun (WGS) entry which is preliminary data.</text>
</comment>
<dbReference type="Proteomes" id="UP001153069">
    <property type="component" value="Unassembled WGS sequence"/>
</dbReference>
<evidence type="ECO:0000313" key="2">
    <source>
        <dbReference type="Proteomes" id="UP001153069"/>
    </source>
</evidence>
<gene>
    <name evidence="1" type="ORF">SEMRO_1142_G245890.1</name>
</gene>